<gene>
    <name evidence="2 4" type="primary">Bm17937</name>
    <name evidence="1" type="ORF">Bm1_38020</name>
    <name evidence="2" type="ORF">BM_BM17937</name>
</gene>
<dbReference type="KEGG" id="bmy:BM_BM17937"/>
<dbReference type="RefSeq" id="XP_001899057.1">
    <property type="nucleotide sequence ID" value="XM_001899022.2"/>
</dbReference>
<dbReference type="OrthoDB" id="5864674at2759"/>
<evidence type="ECO:0000313" key="1">
    <source>
        <dbReference type="EMBL" id="EDP31865.1"/>
    </source>
</evidence>
<dbReference type="EMBL" id="CAAKNF010000196">
    <property type="protein sequence ID" value="VIO87037.1"/>
    <property type="molecule type" value="Genomic_DNA"/>
</dbReference>
<reference evidence="2" key="2">
    <citation type="submission" date="2019-04" db="EMBL/GenBank/DDBJ databases">
        <authorList>
            <person name="Howe K."/>
            <person name="Paulini M."/>
            <person name="Williams G."/>
        </authorList>
    </citation>
    <scope>NUCLEOTIDE SEQUENCE [LARGE SCALE GENOMIC DNA]</scope>
    <source>
        <strain evidence="2">FR3</strain>
    </source>
</reference>
<accession>A8PYC4</accession>
<dbReference type="CTD" id="6102488"/>
<keyword evidence="3" id="KW-1185">Reference proteome</keyword>
<name>A8PYC4_BRUMA</name>
<evidence type="ECO:0000313" key="3">
    <source>
        <dbReference type="Proteomes" id="UP000006672"/>
    </source>
</evidence>
<evidence type="ECO:0000313" key="2">
    <source>
        <dbReference type="EMBL" id="VIO87037.1"/>
    </source>
</evidence>
<dbReference type="AlphaFoldDB" id="A8PYC4"/>
<evidence type="ECO:0000313" key="4">
    <source>
        <dbReference type="WBParaSite" id="Bm17937.1"/>
    </source>
</evidence>
<protein>
    <submittedName>
        <fullName evidence="1 4">Uncharacterized protein</fullName>
    </submittedName>
</protein>
<dbReference type="WBParaSite" id="Bm17937.1">
    <property type="protein sequence ID" value="Bm17937.1"/>
    <property type="gene ID" value="WBGene00269079"/>
</dbReference>
<reference evidence="4" key="3">
    <citation type="submission" date="2019-12" db="UniProtKB">
        <authorList>
            <consortium name="WormBaseParasite"/>
        </authorList>
    </citation>
    <scope>IDENTIFICATION</scope>
</reference>
<accession>A0A4E9ET95</accession>
<reference evidence="1 3" key="1">
    <citation type="journal article" date="2007" name="Science">
        <title>Draft genome of the filarial nematode parasite Brugia malayi.</title>
        <authorList>
            <person name="Ghedin E."/>
            <person name="Wang S."/>
            <person name="Spiro D."/>
            <person name="Caler E."/>
            <person name="Zhao Q."/>
            <person name="Crabtree J."/>
            <person name="Allen J.E."/>
            <person name="Delcher A.L."/>
            <person name="Guiliano D.B."/>
            <person name="Miranda-Saavedra D."/>
            <person name="Angiuoli S.V."/>
            <person name="Creasy T."/>
            <person name="Amedeo P."/>
            <person name="Haas B."/>
            <person name="El-Sayed N.M."/>
            <person name="Wortman J.R."/>
            <person name="Feldblyum T."/>
            <person name="Tallon L."/>
            <person name="Schatz M."/>
            <person name="Shumway M."/>
            <person name="Koo H."/>
            <person name="Salzberg S.L."/>
            <person name="Schobel S."/>
            <person name="Pertea M."/>
            <person name="Pop M."/>
            <person name="White O."/>
            <person name="Barton G.J."/>
            <person name="Carlow C.K."/>
            <person name="Crawford M.J."/>
            <person name="Daub J."/>
            <person name="Dimmic M.W."/>
            <person name="Estes C.F."/>
            <person name="Foster J.M."/>
            <person name="Ganatra M."/>
            <person name="Gregory W.F."/>
            <person name="Johnson N.M."/>
            <person name="Jin J."/>
            <person name="Komuniecki R."/>
            <person name="Korf I."/>
            <person name="Kumar S."/>
            <person name="Laney S."/>
            <person name="Li B.W."/>
            <person name="Li W."/>
            <person name="Lindblom T.H."/>
            <person name="Lustigman S."/>
            <person name="Ma D."/>
            <person name="Maina C.V."/>
            <person name="Martin D.M."/>
            <person name="McCarter J.P."/>
            <person name="McReynolds L."/>
            <person name="Mitreva M."/>
            <person name="Nutman T.B."/>
            <person name="Parkinson J."/>
            <person name="Peregrin-Alvarez J.M."/>
            <person name="Poole C."/>
            <person name="Ren Q."/>
            <person name="Saunders L."/>
            <person name="Sluder A.E."/>
            <person name="Smith K."/>
            <person name="Stanke M."/>
            <person name="Unnasch T.R."/>
            <person name="Ware J."/>
            <person name="Wei A.D."/>
            <person name="Weil G."/>
            <person name="Williams D.J."/>
            <person name="Zhang Y."/>
            <person name="Williams S.A."/>
            <person name="Fraser-Liggett C."/>
            <person name="Slatko B."/>
            <person name="Blaxter M.L."/>
            <person name="Scott A.L."/>
        </authorList>
    </citation>
    <scope>NUCLEOTIDE SEQUENCE [LARGE SCALE GENOMIC DNA]</scope>
    <source>
        <strain evidence="3">FR3</strain>
    </source>
</reference>
<sequence>MSDYKSRNRSKSLGIQNYNYWNNLKLMMKTHEALKHFKEVITKQNGRYQVVWLWKDSTVNLNDNCGLCLGRLKALIRRFHVDK</sequence>
<proteinExistence type="predicted"/>
<dbReference type="Proteomes" id="UP000006672">
    <property type="component" value="Unassembled WGS sequence"/>
</dbReference>
<dbReference type="EMBL" id="DS239411">
    <property type="protein sequence ID" value="EDP31865.1"/>
    <property type="molecule type" value="Genomic_DNA"/>
</dbReference>
<organism evidence="1">
    <name type="scientific">Brugia malayi</name>
    <name type="common">Filarial nematode worm</name>
    <dbReference type="NCBI Taxonomy" id="6279"/>
    <lineage>
        <taxon>Eukaryota</taxon>
        <taxon>Metazoa</taxon>
        <taxon>Ecdysozoa</taxon>
        <taxon>Nematoda</taxon>
        <taxon>Chromadorea</taxon>
        <taxon>Rhabditida</taxon>
        <taxon>Spirurina</taxon>
        <taxon>Spiruromorpha</taxon>
        <taxon>Filarioidea</taxon>
        <taxon>Onchocercidae</taxon>
        <taxon>Brugia</taxon>
    </lineage>
</organism>
<dbReference type="GeneID" id="6102488"/>